<feature type="domain" description="TonB-dependent receptor-like beta-barrel" evidence="11">
    <location>
        <begin position="387"/>
        <end position="957"/>
    </location>
</feature>
<dbReference type="InterPro" id="IPR023996">
    <property type="entry name" value="TonB-dep_OMP_SusC/RagA"/>
</dbReference>
<proteinExistence type="inferred from homology"/>
<reference evidence="14" key="1">
    <citation type="journal article" date="2019" name="Int. J. Syst. Evol. Microbiol.">
        <title>The Global Catalogue of Microorganisms (GCM) 10K type strain sequencing project: providing services to taxonomists for standard genome sequencing and annotation.</title>
        <authorList>
            <consortium name="The Broad Institute Genomics Platform"/>
            <consortium name="The Broad Institute Genome Sequencing Center for Infectious Disease"/>
            <person name="Wu L."/>
            <person name="Ma J."/>
        </authorList>
    </citation>
    <scope>NUCLEOTIDE SEQUENCE [LARGE SCALE GENOMIC DNA]</scope>
    <source>
        <strain evidence="14">KCTC 52274</strain>
    </source>
</reference>
<name>A0ABW5LGJ9_9FLAO</name>
<evidence type="ECO:0000256" key="1">
    <source>
        <dbReference type="ARBA" id="ARBA00004571"/>
    </source>
</evidence>
<feature type="domain" description="TonB-dependent receptor plug" evidence="12">
    <location>
        <begin position="121"/>
        <end position="226"/>
    </location>
</feature>
<keyword evidence="5 9" id="KW-0798">TonB box</keyword>
<protein>
    <submittedName>
        <fullName evidence="13">SusC/RagA family TonB-linked outer membrane protein</fullName>
    </submittedName>
</protein>
<evidence type="ECO:0000256" key="5">
    <source>
        <dbReference type="ARBA" id="ARBA00023077"/>
    </source>
</evidence>
<comment type="caution">
    <text evidence="13">The sequence shown here is derived from an EMBL/GenBank/DDBJ whole genome shotgun (WGS) entry which is preliminary data.</text>
</comment>
<dbReference type="Proteomes" id="UP001597319">
    <property type="component" value="Unassembled WGS sequence"/>
</dbReference>
<dbReference type="InterPro" id="IPR039426">
    <property type="entry name" value="TonB-dep_rcpt-like"/>
</dbReference>
<evidence type="ECO:0000256" key="8">
    <source>
        <dbReference type="PROSITE-ProRule" id="PRU01360"/>
    </source>
</evidence>
<keyword evidence="2 8" id="KW-0813">Transport</keyword>
<feature type="signal peptide" evidence="10">
    <location>
        <begin position="1"/>
        <end position="28"/>
    </location>
</feature>
<keyword evidence="10" id="KW-0732">Signal</keyword>
<keyword evidence="3 8" id="KW-1134">Transmembrane beta strand</keyword>
<dbReference type="InterPro" id="IPR012910">
    <property type="entry name" value="Plug_dom"/>
</dbReference>
<dbReference type="Gene3D" id="2.170.130.10">
    <property type="entry name" value="TonB-dependent receptor, plug domain"/>
    <property type="match status" value="1"/>
</dbReference>
<keyword evidence="4 8" id="KW-0812">Transmembrane</keyword>
<dbReference type="SUPFAM" id="SSF56935">
    <property type="entry name" value="Porins"/>
    <property type="match status" value="1"/>
</dbReference>
<evidence type="ECO:0000256" key="3">
    <source>
        <dbReference type="ARBA" id="ARBA00022452"/>
    </source>
</evidence>
<dbReference type="RefSeq" id="WP_378293734.1">
    <property type="nucleotide sequence ID" value="NZ_JBHULE010000019.1"/>
</dbReference>
<evidence type="ECO:0000256" key="10">
    <source>
        <dbReference type="SAM" id="SignalP"/>
    </source>
</evidence>
<feature type="chain" id="PRO_5046165883" evidence="10">
    <location>
        <begin position="29"/>
        <end position="1005"/>
    </location>
</feature>
<comment type="subcellular location">
    <subcellularLocation>
        <location evidence="1 8">Cell outer membrane</location>
        <topology evidence="1 8">Multi-pass membrane protein</topology>
    </subcellularLocation>
</comment>
<evidence type="ECO:0000256" key="4">
    <source>
        <dbReference type="ARBA" id="ARBA00022692"/>
    </source>
</evidence>
<evidence type="ECO:0000256" key="2">
    <source>
        <dbReference type="ARBA" id="ARBA00022448"/>
    </source>
</evidence>
<dbReference type="Pfam" id="PF00593">
    <property type="entry name" value="TonB_dep_Rec_b-barrel"/>
    <property type="match status" value="1"/>
</dbReference>
<dbReference type="Gene3D" id="2.40.170.20">
    <property type="entry name" value="TonB-dependent receptor, beta-barrel domain"/>
    <property type="match status" value="1"/>
</dbReference>
<dbReference type="InterPro" id="IPR023997">
    <property type="entry name" value="TonB-dep_OMP_SusC/RagA_CS"/>
</dbReference>
<evidence type="ECO:0000256" key="7">
    <source>
        <dbReference type="ARBA" id="ARBA00023237"/>
    </source>
</evidence>
<dbReference type="InterPro" id="IPR000531">
    <property type="entry name" value="Beta-barrel_TonB"/>
</dbReference>
<sequence length="1005" mass="109938">MNEKYTYLKLLRKCIPILLLMIGSGLSAQIDISGAVTSEDGVPILGANVTVQNTTIGTTTDFDGLYRISVPDENSILIFSYVGFADQKIEVGSQKTINVTLSASVESLEQIVVVGYGSRRKKDLTGSVVSVETEDITAYPAASTEQTLQGRAAGVAVQSENGGEPGADIRIRVRGATSINASSDAVFVVDGFVGGALPPPEDIESLQILKDASATAIYGSRGANGVVIITTKKGKKGKMRIDFNTSYSTQTVNNTLDLLNADQFGDYIEEINPSYVRGSANTDWQDVIFKTGQISNHQLALSGGADNVDYYLSGTFFDQEGVVIGSGLERFSFTSNINVNFSDRLKVGMSTFGRRSTREGVRTQEDSGGSGSAGAISSAFRFSPDRGIFDANGDFTLPSVGDDIDNPFATTTQIFNERVNDLFQTNIYADLTLFEGLSFKTTLGYNVRNDREGIFYPTTTVRGAGIGGEGRLGTSKRTNILSENYLTYKKDFSFGALTTTLGYSYQKERSERFTAAGSEFVTDAVSFWDLDGAANLLPAESRLAESELASYFGRVNLDIAEKYLITFSARRDGSSTFSSNNKWSFFPSGAVAWNMGDESFLAESNLISQWKWRVSYGITGNRAIEPYGTLANYRSIYSIQGGELVNAVAIDRLANDNLKWETTKQINFGIDIGLFNNRINITADYYDMVTEDLILDRPLPETSGLSNPVQTQNVGSLENKGFELELSTKNLVGKFTWSTDINFSRNRNKILELPDGEDIRDLGSSSSPGHLLLPNVPLLREGEPVGVYFGYVYDGVYQFADTPIPGSGFEQQAGGERFRDINGDGELNNEDQTIIGNPHPDFVFGINNTFTYEGFDLNVFFQGSVGGDMFNFTALELNTLTGSSNATTEALNRWTPINPNTDVPSAASRTRRISSRWVEDGSYVRLKNVTLGYNFDNQLLDRLKMSKLRVYISGQNLLTFTDYSGLDPEVLYRSDNNSRGNVNLGLDYGSYPNTRAYTLGVNVSF</sequence>
<keyword evidence="7 8" id="KW-0998">Cell outer membrane</keyword>
<dbReference type="PROSITE" id="PS52016">
    <property type="entry name" value="TONB_DEPENDENT_REC_3"/>
    <property type="match status" value="1"/>
</dbReference>
<dbReference type="Pfam" id="PF07715">
    <property type="entry name" value="Plug"/>
    <property type="match status" value="1"/>
</dbReference>
<evidence type="ECO:0000256" key="6">
    <source>
        <dbReference type="ARBA" id="ARBA00023136"/>
    </source>
</evidence>
<dbReference type="NCBIfam" id="TIGR04057">
    <property type="entry name" value="SusC_RagA_signa"/>
    <property type="match status" value="1"/>
</dbReference>
<evidence type="ECO:0000313" key="13">
    <source>
        <dbReference type="EMBL" id="MFD2563915.1"/>
    </source>
</evidence>
<evidence type="ECO:0000259" key="12">
    <source>
        <dbReference type="Pfam" id="PF07715"/>
    </source>
</evidence>
<evidence type="ECO:0000259" key="11">
    <source>
        <dbReference type="Pfam" id="PF00593"/>
    </source>
</evidence>
<organism evidence="13 14">
    <name type="scientific">Aquimarina rubra</name>
    <dbReference type="NCBI Taxonomy" id="1920033"/>
    <lineage>
        <taxon>Bacteria</taxon>
        <taxon>Pseudomonadati</taxon>
        <taxon>Bacteroidota</taxon>
        <taxon>Flavobacteriia</taxon>
        <taxon>Flavobacteriales</taxon>
        <taxon>Flavobacteriaceae</taxon>
        <taxon>Aquimarina</taxon>
    </lineage>
</organism>
<evidence type="ECO:0000256" key="9">
    <source>
        <dbReference type="RuleBase" id="RU003357"/>
    </source>
</evidence>
<dbReference type="EMBL" id="JBHULE010000019">
    <property type="protein sequence ID" value="MFD2563915.1"/>
    <property type="molecule type" value="Genomic_DNA"/>
</dbReference>
<keyword evidence="6 8" id="KW-0472">Membrane</keyword>
<evidence type="ECO:0000313" key="14">
    <source>
        <dbReference type="Proteomes" id="UP001597319"/>
    </source>
</evidence>
<gene>
    <name evidence="13" type="ORF">ACFSR1_14640</name>
</gene>
<keyword evidence="14" id="KW-1185">Reference proteome</keyword>
<accession>A0ABW5LGJ9</accession>
<dbReference type="SUPFAM" id="SSF49464">
    <property type="entry name" value="Carboxypeptidase regulatory domain-like"/>
    <property type="match status" value="1"/>
</dbReference>
<dbReference type="NCBIfam" id="TIGR04056">
    <property type="entry name" value="OMP_RagA_SusC"/>
    <property type="match status" value="1"/>
</dbReference>
<dbReference type="InterPro" id="IPR036942">
    <property type="entry name" value="Beta-barrel_TonB_sf"/>
</dbReference>
<comment type="similarity">
    <text evidence="8 9">Belongs to the TonB-dependent receptor family.</text>
</comment>
<dbReference type="InterPro" id="IPR037066">
    <property type="entry name" value="Plug_dom_sf"/>
</dbReference>
<dbReference type="Gene3D" id="2.60.40.1120">
    <property type="entry name" value="Carboxypeptidase-like, regulatory domain"/>
    <property type="match status" value="1"/>
</dbReference>
<dbReference type="Pfam" id="PF13715">
    <property type="entry name" value="CarbopepD_reg_2"/>
    <property type="match status" value="1"/>
</dbReference>
<dbReference type="InterPro" id="IPR008969">
    <property type="entry name" value="CarboxyPept-like_regulatory"/>
</dbReference>